<reference evidence="3" key="1">
    <citation type="submission" date="2018-08" db="EMBL/GenBank/DDBJ databases">
        <authorList>
            <person name="Grouzdev D.S."/>
            <person name="Krutkina M.S."/>
        </authorList>
    </citation>
    <scope>NUCLEOTIDE SEQUENCE [LARGE SCALE GENOMIC DNA]</scope>
    <source>
        <strain evidence="3">4-11</strain>
    </source>
</reference>
<proteinExistence type="predicted"/>
<reference evidence="2 3" key="2">
    <citation type="submission" date="2018-09" db="EMBL/GenBank/DDBJ databases">
        <title>Genome of Sphaerochaeta halotolerans strain 4-11.</title>
        <authorList>
            <person name="Nazina T.N."/>
            <person name="Sokolova D.S."/>
        </authorList>
    </citation>
    <scope>NUCLEOTIDE SEQUENCE [LARGE SCALE GENOMIC DNA]</scope>
    <source>
        <strain evidence="2 3">4-11</strain>
    </source>
</reference>
<keyword evidence="1" id="KW-1133">Transmembrane helix</keyword>
<name>A0A372MFT2_9SPIR</name>
<evidence type="ECO:0000313" key="3">
    <source>
        <dbReference type="Proteomes" id="UP000264002"/>
    </source>
</evidence>
<dbReference type="OrthoDB" id="371101at2"/>
<evidence type="ECO:0000313" key="2">
    <source>
        <dbReference type="EMBL" id="RFU94651.1"/>
    </source>
</evidence>
<sequence>MLQTRRLLAFSSRVHTYTLLLYLFFFFIYIASSFFAVSQDFVNLLHFSLYLISWTSLLFGFWILVFSLLVWVGDRMFPTSAMLLTILRMLAIFALSLIVGLLEHVITRGITIG</sequence>
<gene>
    <name evidence="2" type="ORF">DYP60_09085</name>
</gene>
<feature type="transmembrane region" description="Helical" evidence="1">
    <location>
        <begin position="49"/>
        <end position="73"/>
    </location>
</feature>
<dbReference type="Proteomes" id="UP000264002">
    <property type="component" value="Unassembled WGS sequence"/>
</dbReference>
<keyword evidence="1" id="KW-0472">Membrane</keyword>
<keyword evidence="3" id="KW-1185">Reference proteome</keyword>
<dbReference type="EMBL" id="QUWK01000008">
    <property type="protein sequence ID" value="RFU94651.1"/>
    <property type="molecule type" value="Genomic_DNA"/>
</dbReference>
<comment type="caution">
    <text evidence="2">The sequence shown here is derived from an EMBL/GenBank/DDBJ whole genome shotgun (WGS) entry which is preliminary data.</text>
</comment>
<feature type="transmembrane region" description="Helical" evidence="1">
    <location>
        <begin position="79"/>
        <end position="102"/>
    </location>
</feature>
<organism evidence="2 3">
    <name type="scientific">Sphaerochaeta halotolerans</name>
    <dbReference type="NCBI Taxonomy" id="2293840"/>
    <lineage>
        <taxon>Bacteria</taxon>
        <taxon>Pseudomonadati</taxon>
        <taxon>Spirochaetota</taxon>
        <taxon>Spirochaetia</taxon>
        <taxon>Spirochaetales</taxon>
        <taxon>Sphaerochaetaceae</taxon>
        <taxon>Sphaerochaeta</taxon>
    </lineage>
</organism>
<evidence type="ECO:0000256" key="1">
    <source>
        <dbReference type="SAM" id="Phobius"/>
    </source>
</evidence>
<keyword evidence="1" id="KW-0812">Transmembrane</keyword>
<protein>
    <submittedName>
        <fullName evidence="2">Uncharacterized protein</fullName>
    </submittedName>
</protein>
<dbReference type="RefSeq" id="WP_117330685.1">
    <property type="nucleotide sequence ID" value="NZ_QUWK01000008.1"/>
</dbReference>
<dbReference type="AlphaFoldDB" id="A0A372MFT2"/>
<feature type="transmembrane region" description="Helical" evidence="1">
    <location>
        <begin position="20"/>
        <end position="37"/>
    </location>
</feature>
<accession>A0A372MFT2</accession>